<keyword evidence="5" id="KW-0833">Ubl conjugation pathway</keyword>
<dbReference type="AlphaFoldDB" id="A0A9P7GC41"/>
<feature type="region of interest" description="Disordered" evidence="10">
    <location>
        <begin position="257"/>
        <end position="284"/>
    </location>
</feature>
<evidence type="ECO:0000256" key="2">
    <source>
        <dbReference type="ARBA" id="ARBA00007778"/>
    </source>
</evidence>
<dbReference type="SUPFAM" id="SSF50249">
    <property type="entry name" value="Nucleic acid-binding proteins"/>
    <property type="match status" value="1"/>
</dbReference>
<reference evidence="11" key="2">
    <citation type="submission" date="2021-10" db="EMBL/GenBank/DDBJ databases">
        <title>Phylogenomics reveals ancestral predisposition of the termite-cultivated fungus Termitomyces towards a domesticated lifestyle.</title>
        <authorList>
            <person name="Auxier B."/>
            <person name="Grum-Grzhimaylo A."/>
            <person name="Cardenas M.E."/>
            <person name="Lodge J.D."/>
            <person name="Laessoe T."/>
            <person name="Pedersen O."/>
            <person name="Smith M.E."/>
            <person name="Kuyper T.W."/>
            <person name="Franco-Molano E.A."/>
            <person name="Baroni T.J."/>
            <person name="Aanen D.K."/>
        </authorList>
    </citation>
    <scope>NUCLEOTIDE SEQUENCE</scope>
    <source>
        <strain evidence="11">AP01</strain>
        <tissue evidence="11">Mycelium</tissue>
    </source>
</reference>
<feature type="compositionally biased region" description="Low complexity" evidence="10">
    <location>
        <begin position="273"/>
        <end position="284"/>
    </location>
</feature>
<dbReference type="SUPFAM" id="SSF54236">
    <property type="entry name" value="Ubiquitin-like"/>
    <property type="match status" value="1"/>
</dbReference>
<sequence length="284" mass="31702">MDSSKTAVKLAKVIKVRICEGDSIMIVLGRTGSRGGVTQVRVEFMDDTSRTIIRNVKGPVREEDILALLESEREARWPQRQIHAGGICALFTHVDVILSLSLSPVNLMTTPDPPSRPLPWGAPEHSEHFAEALKALETYKQRDPSKVIVRFKAVGNAPIMKQNFYKITSSNRFQAVIQFLRKELGWQAGEPLFTYVNLAFSPAPDDTVSNLFKAGEGRDTTAENCMETQMGSGLRKEEVEREGRMEMFKMQVGMGKGLGEDTVKRGAERHTTTTRYTQPTSTSR</sequence>
<comment type="similarity">
    <text evidence="2">Belongs to the ATG12 family.</text>
</comment>
<evidence type="ECO:0000256" key="8">
    <source>
        <dbReference type="ARBA" id="ARBA00023274"/>
    </source>
</evidence>
<keyword evidence="8" id="KW-0687">Ribonucleoprotein</keyword>
<dbReference type="GO" id="GO:0000028">
    <property type="term" value="P:ribosomal small subunit assembly"/>
    <property type="evidence" value="ECO:0007669"/>
    <property type="project" value="TreeGrafter"/>
</dbReference>
<dbReference type="CDD" id="cd01612">
    <property type="entry name" value="Ubl_ATG12"/>
    <property type="match status" value="1"/>
</dbReference>
<dbReference type="InterPro" id="IPR029071">
    <property type="entry name" value="Ubiquitin-like_domsf"/>
</dbReference>
<dbReference type="PANTHER" id="PTHR10769">
    <property type="entry name" value="40S RIBOSOMAL PROTEIN S28"/>
    <property type="match status" value="1"/>
</dbReference>
<protein>
    <recommendedName>
        <fullName evidence="3">Ubiquitin-like protein ATG12</fullName>
    </recommendedName>
    <alternativeName>
        <fullName evidence="9">Autophagy-related protein 12</fullName>
    </alternativeName>
</protein>
<dbReference type="GO" id="GO:0022627">
    <property type="term" value="C:cytosolic small ribosomal subunit"/>
    <property type="evidence" value="ECO:0007669"/>
    <property type="project" value="TreeGrafter"/>
</dbReference>
<reference evidence="11" key="1">
    <citation type="submission" date="2020-07" db="EMBL/GenBank/DDBJ databases">
        <authorList>
            <person name="Nieuwenhuis M."/>
            <person name="Van De Peppel L.J.J."/>
        </authorList>
    </citation>
    <scope>NUCLEOTIDE SEQUENCE</scope>
    <source>
        <strain evidence="11">AP01</strain>
        <tissue evidence="11">Mycelium</tissue>
    </source>
</reference>
<dbReference type="PANTHER" id="PTHR10769:SF3">
    <property type="entry name" value="SMALL RIBOSOMAL SUBUNIT PROTEIN ES28"/>
    <property type="match status" value="1"/>
</dbReference>
<dbReference type="OrthoDB" id="10003551at2759"/>
<keyword evidence="6" id="KW-0689">Ribosomal protein</keyword>
<evidence type="ECO:0000256" key="4">
    <source>
        <dbReference type="ARBA" id="ARBA00022499"/>
    </source>
</evidence>
<evidence type="ECO:0000313" key="12">
    <source>
        <dbReference type="Proteomes" id="UP000775547"/>
    </source>
</evidence>
<evidence type="ECO:0000256" key="3">
    <source>
        <dbReference type="ARBA" id="ARBA00015875"/>
    </source>
</evidence>
<evidence type="ECO:0000256" key="6">
    <source>
        <dbReference type="ARBA" id="ARBA00022980"/>
    </source>
</evidence>
<evidence type="ECO:0000256" key="7">
    <source>
        <dbReference type="ARBA" id="ARBA00023006"/>
    </source>
</evidence>
<dbReference type="GO" id="GO:0030490">
    <property type="term" value="P:maturation of SSU-rRNA"/>
    <property type="evidence" value="ECO:0007669"/>
    <property type="project" value="TreeGrafter"/>
</dbReference>
<dbReference type="GO" id="GO:0003735">
    <property type="term" value="F:structural constituent of ribosome"/>
    <property type="evidence" value="ECO:0007669"/>
    <property type="project" value="InterPro"/>
</dbReference>
<dbReference type="CDD" id="cd04457">
    <property type="entry name" value="S1_S28E"/>
    <property type="match status" value="1"/>
</dbReference>
<dbReference type="Pfam" id="PF01200">
    <property type="entry name" value="Ribosomal_S28e"/>
    <property type="match status" value="1"/>
</dbReference>
<comment type="caution">
    <text evidence="11">The sequence shown here is derived from an EMBL/GenBank/DDBJ whole genome shotgun (WGS) entry which is preliminary data.</text>
</comment>
<evidence type="ECO:0000256" key="9">
    <source>
        <dbReference type="ARBA" id="ARBA00029824"/>
    </source>
</evidence>
<evidence type="ECO:0000256" key="10">
    <source>
        <dbReference type="SAM" id="MobiDB-lite"/>
    </source>
</evidence>
<dbReference type="GO" id="GO:0006412">
    <property type="term" value="P:translation"/>
    <property type="evidence" value="ECO:0007669"/>
    <property type="project" value="InterPro"/>
</dbReference>
<keyword evidence="4" id="KW-1017">Isopeptide bond</keyword>
<feature type="compositionally biased region" description="Basic and acidic residues" evidence="10">
    <location>
        <begin position="258"/>
        <end position="271"/>
    </location>
</feature>
<dbReference type="InterPro" id="IPR007242">
    <property type="entry name" value="Atg12"/>
</dbReference>
<dbReference type="Gene3D" id="3.10.20.90">
    <property type="entry name" value="Phosphatidylinositol 3-kinase Catalytic Subunit, Chain A, domain 1"/>
    <property type="match status" value="1"/>
</dbReference>
<name>A0A9P7GC41_9AGAR</name>
<proteinExistence type="inferred from homology"/>
<evidence type="ECO:0000256" key="1">
    <source>
        <dbReference type="ARBA" id="ARBA00005943"/>
    </source>
</evidence>
<dbReference type="EMBL" id="JABCKV010000028">
    <property type="protein sequence ID" value="KAG5645993.1"/>
    <property type="molecule type" value="Genomic_DNA"/>
</dbReference>
<keyword evidence="7" id="KW-0072">Autophagy</keyword>
<dbReference type="GO" id="GO:0000045">
    <property type="term" value="P:autophagosome assembly"/>
    <property type="evidence" value="ECO:0007669"/>
    <property type="project" value="InterPro"/>
</dbReference>
<dbReference type="Gene3D" id="2.40.50.140">
    <property type="entry name" value="Nucleic acid-binding proteins"/>
    <property type="match status" value="1"/>
</dbReference>
<gene>
    <name evidence="11" type="ORF">DXG03_004594</name>
</gene>
<organism evidence="11 12">
    <name type="scientific">Asterophora parasitica</name>
    <dbReference type="NCBI Taxonomy" id="117018"/>
    <lineage>
        <taxon>Eukaryota</taxon>
        <taxon>Fungi</taxon>
        <taxon>Dikarya</taxon>
        <taxon>Basidiomycota</taxon>
        <taxon>Agaricomycotina</taxon>
        <taxon>Agaricomycetes</taxon>
        <taxon>Agaricomycetidae</taxon>
        <taxon>Agaricales</taxon>
        <taxon>Tricholomatineae</taxon>
        <taxon>Lyophyllaceae</taxon>
        <taxon>Asterophora</taxon>
    </lineage>
</organism>
<accession>A0A9P7GC41</accession>
<evidence type="ECO:0000256" key="5">
    <source>
        <dbReference type="ARBA" id="ARBA00022786"/>
    </source>
</evidence>
<dbReference type="Proteomes" id="UP000775547">
    <property type="component" value="Unassembled WGS sequence"/>
</dbReference>
<comment type="similarity">
    <text evidence="1">Belongs to the eukaryotic ribosomal protein eS28 family.</text>
</comment>
<dbReference type="InterPro" id="IPR012340">
    <property type="entry name" value="NA-bd_OB-fold"/>
</dbReference>
<evidence type="ECO:0000313" key="11">
    <source>
        <dbReference type="EMBL" id="KAG5645993.1"/>
    </source>
</evidence>
<dbReference type="Pfam" id="PF04110">
    <property type="entry name" value="APG12"/>
    <property type="match status" value="1"/>
</dbReference>
<dbReference type="InterPro" id="IPR000289">
    <property type="entry name" value="Ribosomal_eS28"/>
</dbReference>
<keyword evidence="12" id="KW-1185">Reference proteome</keyword>